<dbReference type="SUPFAM" id="SSF53218">
    <property type="entry name" value="Molybdenum cofactor biosynthesis proteins"/>
    <property type="match status" value="1"/>
</dbReference>
<dbReference type="UniPathway" id="UPA00344"/>
<dbReference type="InterPro" id="IPR036425">
    <property type="entry name" value="MoaB/Mog-like_dom_sf"/>
</dbReference>
<dbReference type="InterPro" id="IPR038987">
    <property type="entry name" value="MoeA-like"/>
</dbReference>
<dbReference type="Gene3D" id="2.170.190.11">
    <property type="entry name" value="Molybdopterin biosynthesis moea protein, domain 3"/>
    <property type="match status" value="1"/>
</dbReference>
<evidence type="ECO:0000256" key="3">
    <source>
        <dbReference type="ARBA" id="ARBA00010763"/>
    </source>
</evidence>
<evidence type="ECO:0000256" key="6">
    <source>
        <dbReference type="RuleBase" id="RU365090"/>
    </source>
</evidence>
<keyword evidence="9" id="KW-1185">Reference proteome</keyword>
<accession>A0A1M6FS77</accession>
<dbReference type="InterPro" id="IPR036688">
    <property type="entry name" value="MoeA_C_domain_IV_sf"/>
</dbReference>
<dbReference type="InterPro" id="IPR001453">
    <property type="entry name" value="MoaB/Mog_dom"/>
</dbReference>
<dbReference type="InterPro" id="IPR008284">
    <property type="entry name" value="MoCF_biosynth_CS"/>
</dbReference>
<dbReference type="PROSITE" id="PS01079">
    <property type="entry name" value="MOCF_BIOSYNTHESIS_2"/>
    <property type="match status" value="1"/>
</dbReference>
<evidence type="ECO:0000256" key="2">
    <source>
        <dbReference type="ARBA" id="ARBA00005046"/>
    </source>
</evidence>
<dbReference type="SUPFAM" id="SSF63867">
    <property type="entry name" value="MoeA C-terminal domain-like"/>
    <property type="match status" value="1"/>
</dbReference>
<dbReference type="EC" id="2.10.1.1" evidence="6"/>
<protein>
    <recommendedName>
        <fullName evidence="6">Molybdopterin molybdenumtransferase</fullName>
        <ecNumber evidence="6">2.10.1.1</ecNumber>
    </recommendedName>
</protein>
<dbReference type="Proteomes" id="UP000184231">
    <property type="component" value="Unassembled WGS sequence"/>
</dbReference>
<reference evidence="8 9" key="1">
    <citation type="submission" date="2016-11" db="EMBL/GenBank/DDBJ databases">
        <authorList>
            <person name="Jaros S."/>
            <person name="Januszkiewicz K."/>
            <person name="Wedrychowicz H."/>
        </authorList>
    </citation>
    <scope>NUCLEOTIDE SEQUENCE [LARGE SCALE GENOMIC DNA]</scope>
    <source>
        <strain evidence="8 9">CGMCC 1.8863</strain>
    </source>
</reference>
<gene>
    <name evidence="8" type="ORF">SAMN04487911_10965</name>
</gene>
<dbReference type="Pfam" id="PF03454">
    <property type="entry name" value="MoeA_C"/>
    <property type="match status" value="1"/>
</dbReference>
<dbReference type="Gene3D" id="3.40.980.10">
    <property type="entry name" value="MoaB/Mog-like domain"/>
    <property type="match status" value="1"/>
</dbReference>
<dbReference type="GO" id="GO:0046872">
    <property type="term" value="F:metal ion binding"/>
    <property type="evidence" value="ECO:0007669"/>
    <property type="project" value="UniProtKB-UniRule"/>
</dbReference>
<dbReference type="Pfam" id="PF00994">
    <property type="entry name" value="MoCF_biosynth"/>
    <property type="match status" value="1"/>
</dbReference>
<comment type="function">
    <text evidence="1 6">Catalyzes the insertion of molybdate into adenylated molybdopterin with the concomitant release of AMP.</text>
</comment>
<dbReference type="InterPro" id="IPR036135">
    <property type="entry name" value="MoeA_linker/N_sf"/>
</dbReference>
<dbReference type="SUPFAM" id="SSF63882">
    <property type="entry name" value="MoeA N-terminal region -like"/>
    <property type="match status" value="1"/>
</dbReference>
<dbReference type="SMART" id="SM00852">
    <property type="entry name" value="MoCF_biosynth"/>
    <property type="match status" value="1"/>
</dbReference>
<dbReference type="RefSeq" id="WP_072764139.1">
    <property type="nucleotide sequence ID" value="NZ_FQYX01000009.1"/>
</dbReference>
<dbReference type="Gene3D" id="3.90.105.10">
    <property type="entry name" value="Molybdopterin biosynthesis moea protein, domain 2"/>
    <property type="match status" value="1"/>
</dbReference>
<keyword evidence="6" id="KW-0500">Molybdenum</keyword>
<dbReference type="GO" id="GO:0061599">
    <property type="term" value="F:molybdopterin molybdotransferase activity"/>
    <property type="evidence" value="ECO:0007669"/>
    <property type="project" value="UniProtKB-UniRule"/>
</dbReference>
<evidence type="ECO:0000313" key="8">
    <source>
        <dbReference type="EMBL" id="SHJ00534.1"/>
    </source>
</evidence>
<dbReference type="Pfam" id="PF03453">
    <property type="entry name" value="MoeA_N"/>
    <property type="match status" value="1"/>
</dbReference>
<comment type="catalytic activity">
    <reaction evidence="5">
        <text>adenylyl-molybdopterin + molybdate = Mo-molybdopterin + AMP + H(+)</text>
        <dbReference type="Rhea" id="RHEA:35047"/>
        <dbReference type="ChEBI" id="CHEBI:15378"/>
        <dbReference type="ChEBI" id="CHEBI:36264"/>
        <dbReference type="ChEBI" id="CHEBI:62727"/>
        <dbReference type="ChEBI" id="CHEBI:71302"/>
        <dbReference type="ChEBI" id="CHEBI:456215"/>
        <dbReference type="EC" id="2.10.1.1"/>
    </reaction>
</comment>
<comment type="similarity">
    <text evidence="3 6">Belongs to the MoeA family.</text>
</comment>
<evidence type="ECO:0000256" key="5">
    <source>
        <dbReference type="ARBA" id="ARBA00047317"/>
    </source>
</evidence>
<dbReference type="AlphaFoldDB" id="A0A1M6FS77"/>
<keyword evidence="6" id="KW-0460">Magnesium</keyword>
<evidence type="ECO:0000313" key="9">
    <source>
        <dbReference type="Proteomes" id="UP000184231"/>
    </source>
</evidence>
<name>A0A1M6FS77_9FLAO</name>
<dbReference type="STRING" id="558155.SAMN04487911_10965"/>
<dbReference type="OrthoDB" id="9804758at2"/>
<dbReference type="GO" id="GO:0005829">
    <property type="term" value="C:cytosol"/>
    <property type="evidence" value="ECO:0007669"/>
    <property type="project" value="TreeGrafter"/>
</dbReference>
<comment type="pathway">
    <text evidence="2 6">Cofactor biosynthesis; molybdopterin biosynthesis.</text>
</comment>
<dbReference type="InterPro" id="IPR005110">
    <property type="entry name" value="MoeA_linker/N"/>
</dbReference>
<keyword evidence="4 6" id="KW-0501">Molybdenum cofactor biosynthesis</keyword>
<dbReference type="GO" id="GO:0006777">
    <property type="term" value="P:Mo-molybdopterin cofactor biosynthetic process"/>
    <property type="evidence" value="ECO:0007669"/>
    <property type="project" value="UniProtKB-UniRule"/>
</dbReference>
<dbReference type="EMBL" id="FQYX01000009">
    <property type="protein sequence ID" value="SHJ00534.1"/>
    <property type="molecule type" value="Genomic_DNA"/>
</dbReference>
<sequence>MITFPDAYQKVMDNFQNYGEEKVALKDAIGRVLAEDIFADRNFPPFNRATKDGIAINFEVFNQGQKVFKIQDVLAAGMPPIPLKDTTNCIEIMTGAMVPFNIDTVIMYEDLEIDNGLATIVKPPKKGQDIHIEGSDQKKGDLILPKSIKISAAEIGILATVGRSEVLVKKLPKTTIISTGNELVDVIETPLPHQIRKSNIYTLDAALSQEGIRPRHMHLLDDRGVIKKELKQALLLNDVLLLSGGVSMGKYDYIPEVLEELGVQKIFHKVLQRPGKPFWFGRQKETKTLIFSFPGNPASTFANYQVYFQDWLQKSLGLPVSKFNVFLNDAFAAKGDLTLLIRVKLSFDKGNMLASLVKENGSGDLTSLSLTDGFVILSPRESGYNKGDLVPFVPTRNII</sequence>
<keyword evidence="6" id="KW-0479">Metal-binding</keyword>
<evidence type="ECO:0000256" key="4">
    <source>
        <dbReference type="ARBA" id="ARBA00023150"/>
    </source>
</evidence>
<keyword evidence="6 8" id="KW-0808">Transferase</keyword>
<dbReference type="PANTHER" id="PTHR10192">
    <property type="entry name" value="MOLYBDOPTERIN BIOSYNTHESIS PROTEIN"/>
    <property type="match status" value="1"/>
</dbReference>
<feature type="domain" description="MoaB/Mog" evidence="7">
    <location>
        <begin position="175"/>
        <end position="314"/>
    </location>
</feature>
<dbReference type="Gene3D" id="2.40.340.10">
    <property type="entry name" value="MoeA, C-terminal, domain IV"/>
    <property type="match status" value="1"/>
</dbReference>
<dbReference type="InterPro" id="IPR005111">
    <property type="entry name" value="MoeA_C_domain_IV"/>
</dbReference>
<dbReference type="CDD" id="cd00887">
    <property type="entry name" value="MoeA"/>
    <property type="match status" value="1"/>
</dbReference>
<evidence type="ECO:0000256" key="1">
    <source>
        <dbReference type="ARBA" id="ARBA00002901"/>
    </source>
</evidence>
<dbReference type="PANTHER" id="PTHR10192:SF5">
    <property type="entry name" value="GEPHYRIN"/>
    <property type="match status" value="1"/>
</dbReference>
<proteinExistence type="inferred from homology"/>
<comment type="cofactor">
    <cofactor evidence="6">
        <name>Mg(2+)</name>
        <dbReference type="ChEBI" id="CHEBI:18420"/>
    </cofactor>
</comment>
<organism evidence="8 9">
    <name type="scientific">Arenibacter nanhaiticus</name>
    <dbReference type="NCBI Taxonomy" id="558155"/>
    <lineage>
        <taxon>Bacteria</taxon>
        <taxon>Pseudomonadati</taxon>
        <taxon>Bacteroidota</taxon>
        <taxon>Flavobacteriia</taxon>
        <taxon>Flavobacteriales</taxon>
        <taxon>Flavobacteriaceae</taxon>
        <taxon>Arenibacter</taxon>
    </lineage>
</organism>
<evidence type="ECO:0000259" key="7">
    <source>
        <dbReference type="SMART" id="SM00852"/>
    </source>
</evidence>
<dbReference type="NCBIfam" id="TIGR00177">
    <property type="entry name" value="molyb_syn"/>
    <property type="match status" value="1"/>
</dbReference>